<dbReference type="AlphaFoldDB" id="A0A7J6MW08"/>
<evidence type="ECO:0000313" key="3">
    <source>
        <dbReference type="EMBL" id="KAF4675743.1"/>
    </source>
</evidence>
<keyword evidence="1" id="KW-0175">Coiled coil</keyword>
<comment type="caution">
    <text evidence="3">The sequence shown here is derived from an EMBL/GenBank/DDBJ whole genome shotgun (WGS) entry which is preliminary data.</text>
</comment>
<dbReference type="EMBL" id="JAAPAO010000043">
    <property type="protein sequence ID" value="KAF4675743.1"/>
    <property type="molecule type" value="Genomic_DNA"/>
</dbReference>
<evidence type="ECO:0000256" key="2">
    <source>
        <dbReference type="SAM" id="MobiDB-lite"/>
    </source>
</evidence>
<dbReference type="Proteomes" id="UP000591131">
    <property type="component" value="Unassembled WGS sequence"/>
</dbReference>
<feature type="region of interest" description="Disordered" evidence="2">
    <location>
        <begin position="256"/>
        <end position="287"/>
    </location>
</feature>
<gene>
    <name evidence="3" type="ORF">FOL47_007334</name>
</gene>
<protein>
    <submittedName>
        <fullName evidence="3">Uncharacterized protein</fullName>
    </submittedName>
</protein>
<name>A0A7J6MW08_PERCH</name>
<organism evidence="3 4">
    <name type="scientific">Perkinsus chesapeaki</name>
    <name type="common">Clam parasite</name>
    <name type="synonym">Perkinsus andrewsi</name>
    <dbReference type="NCBI Taxonomy" id="330153"/>
    <lineage>
        <taxon>Eukaryota</taxon>
        <taxon>Sar</taxon>
        <taxon>Alveolata</taxon>
        <taxon>Perkinsozoa</taxon>
        <taxon>Perkinsea</taxon>
        <taxon>Perkinsida</taxon>
        <taxon>Perkinsidae</taxon>
        <taxon>Perkinsus</taxon>
    </lineage>
</organism>
<accession>A0A7J6MW08</accession>
<evidence type="ECO:0000256" key="1">
    <source>
        <dbReference type="SAM" id="Coils"/>
    </source>
</evidence>
<feature type="coiled-coil region" evidence="1">
    <location>
        <begin position="182"/>
        <end position="237"/>
    </location>
</feature>
<reference evidence="3 4" key="1">
    <citation type="submission" date="2020-04" db="EMBL/GenBank/DDBJ databases">
        <title>Perkinsus chesapeaki whole genome sequence.</title>
        <authorList>
            <person name="Bogema D.R."/>
        </authorList>
    </citation>
    <scope>NUCLEOTIDE SEQUENCE [LARGE SCALE GENOMIC DNA]</scope>
    <source>
        <strain evidence="3">ATCC PRA-425</strain>
    </source>
</reference>
<evidence type="ECO:0000313" key="4">
    <source>
        <dbReference type="Proteomes" id="UP000591131"/>
    </source>
</evidence>
<proteinExistence type="predicted"/>
<feature type="region of interest" description="Disordered" evidence="2">
    <location>
        <begin position="40"/>
        <end position="62"/>
    </location>
</feature>
<sequence length="287" mass="32676">MPALFVIMRSVFSHHAGNSAEKKSASIPTEARIISCQTSQWDQPQSGAKPCEPPIKRKSPASHQCDDECAAEVWRPVVAELRRELKARDKHRAAIEADNRRLLLDLTTITEAYDQLQHAEDYAGSGHVDSDMAEESRTGGKEFREMRTRKYAFPTKIRSLQQRSAVREMSLSVKDTCSMGNADKLRRKVRELEEENEALHEQKEALEGTYRRASASIKKLEAQRRKDATELERLRNENLTMRESLVLKRCEDDIRSQHGKKGDANMTGGVQGRMIPWPMFNGHDESD</sequence>
<keyword evidence="4" id="KW-1185">Reference proteome</keyword>